<protein>
    <submittedName>
        <fullName evidence="1">Uncharacterized protein</fullName>
    </submittedName>
</protein>
<dbReference type="RefSeq" id="WP_138671693.1">
    <property type="nucleotide sequence ID" value="NZ_VCKY01000187.1"/>
</dbReference>
<dbReference type="OrthoDB" id="3212365at2"/>
<name>A0A5S4F3K2_9ACTN</name>
<organism evidence="1 2">
    <name type="scientific">Nonomuraea turkmeniaca</name>
    <dbReference type="NCBI Taxonomy" id="103838"/>
    <lineage>
        <taxon>Bacteria</taxon>
        <taxon>Bacillati</taxon>
        <taxon>Actinomycetota</taxon>
        <taxon>Actinomycetes</taxon>
        <taxon>Streptosporangiales</taxon>
        <taxon>Streptosporangiaceae</taxon>
        <taxon>Nonomuraea</taxon>
    </lineage>
</organism>
<reference evidence="1 2" key="1">
    <citation type="submission" date="2019-05" db="EMBL/GenBank/DDBJ databases">
        <title>Draft genome sequence of Nonomuraea turkmeniaca DSM 43926.</title>
        <authorList>
            <person name="Saricaoglu S."/>
            <person name="Isik K."/>
        </authorList>
    </citation>
    <scope>NUCLEOTIDE SEQUENCE [LARGE SCALE GENOMIC DNA]</scope>
    <source>
        <strain evidence="1 2">DSM 43926</strain>
    </source>
</reference>
<dbReference type="Proteomes" id="UP000309128">
    <property type="component" value="Unassembled WGS sequence"/>
</dbReference>
<sequence length="371" mass="40718">MTRYAVDPVRNALIAYWSTGVGEIATTVAELPSGPNALRLATCLTELSQACWRCYTHPASAAEQQGPNSIGWHRQRERDAFSTVVPALTRHRRPLNGARSSTRVEEMAHRVARNLYALKAPPLTARITTEVISELAAIEQAELGDLRARAQQAVILSREDASPLQVAQADTILHRHPFGAEELFTRIEPTAAAIAAAHWLHAATIATADQIRLHPAQILTEVDRVKALAQDSLAEIVGAMTAGSSPWQAVMPMIRNALHVAEGHLRGVTEAKHRITRAEDLIARAHDNHPELGISMESVLLPMTPINPTRPALDLLENLLSGIRGCWVLYTQYADTFSGREADGDPARHRHTEAFLTEVRQAAAARRERLL</sequence>
<keyword evidence="2" id="KW-1185">Reference proteome</keyword>
<comment type="caution">
    <text evidence="1">The sequence shown here is derived from an EMBL/GenBank/DDBJ whole genome shotgun (WGS) entry which is preliminary data.</text>
</comment>
<proteinExistence type="predicted"/>
<accession>A0A5S4F3K2</accession>
<evidence type="ECO:0000313" key="2">
    <source>
        <dbReference type="Proteomes" id="UP000309128"/>
    </source>
</evidence>
<dbReference type="EMBL" id="VCKY01000187">
    <property type="protein sequence ID" value="TMR10529.1"/>
    <property type="molecule type" value="Genomic_DNA"/>
</dbReference>
<evidence type="ECO:0000313" key="1">
    <source>
        <dbReference type="EMBL" id="TMR10529.1"/>
    </source>
</evidence>
<gene>
    <name evidence="1" type="ORF">ETD86_39200</name>
</gene>
<dbReference type="AlphaFoldDB" id="A0A5S4F3K2"/>